<gene>
    <name evidence="2" type="ORF">FVF58_34705</name>
</gene>
<accession>A0A5B0GKG1</accession>
<comment type="caution">
    <text evidence="2">The sequence shown here is derived from an EMBL/GenBank/DDBJ whole genome shotgun (WGS) entry which is preliminary data.</text>
</comment>
<dbReference type="Proteomes" id="UP000325273">
    <property type="component" value="Unassembled WGS sequence"/>
</dbReference>
<dbReference type="AlphaFoldDB" id="A0A5B0GKG1"/>
<dbReference type="EMBL" id="VTUZ01000032">
    <property type="protein sequence ID" value="KAA1003836.1"/>
    <property type="molecule type" value="Genomic_DNA"/>
</dbReference>
<organism evidence="2 3">
    <name type="scientific">Paraburkholderia panacisoli</name>
    <dbReference type="NCBI Taxonomy" id="2603818"/>
    <lineage>
        <taxon>Bacteria</taxon>
        <taxon>Pseudomonadati</taxon>
        <taxon>Pseudomonadota</taxon>
        <taxon>Betaproteobacteria</taxon>
        <taxon>Burkholderiales</taxon>
        <taxon>Burkholderiaceae</taxon>
        <taxon>Paraburkholderia</taxon>
    </lineage>
</organism>
<protein>
    <submittedName>
        <fullName evidence="2">Uncharacterized protein</fullName>
    </submittedName>
</protein>
<evidence type="ECO:0000256" key="1">
    <source>
        <dbReference type="SAM" id="MobiDB-lite"/>
    </source>
</evidence>
<proteinExistence type="predicted"/>
<evidence type="ECO:0000313" key="2">
    <source>
        <dbReference type="EMBL" id="KAA1003836.1"/>
    </source>
</evidence>
<sequence>MDVDIKSVHNVDPIPIQPLTIQPLTIADVQKIAPAAVHIKELNQIAPLLVESLRIDHIRHVDPLRVDQLNVTHLPTVNLTLSQLPQLDVSVRRVPPLALALQQRFDLPARYRIRTRLLGFEIMRFEIDGEMKLVPRNCARSEQSHSTERSFPDVAAAGNPAIPTRTTQRCTQTITRVAPRTVACDAEHCADAPWPAQAAQARHPARLSAGAPRFHYALGRGSAAAPAAQRNARADSSVASGD</sequence>
<name>A0A5B0GKG1_9BURK</name>
<reference evidence="2 3" key="1">
    <citation type="submission" date="2019-08" db="EMBL/GenBank/DDBJ databases">
        <title>Paraburkholderia sp. DCY113.</title>
        <authorList>
            <person name="Kang J."/>
        </authorList>
    </citation>
    <scope>NUCLEOTIDE SEQUENCE [LARGE SCALE GENOMIC DNA]</scope>
    <source>
        <strain evidence="2 3">DCY113</strain>
    </source>
</reference>
<feature type="region of interest" description="Disordered" evidence="1">
    <location>
        <begin position="221"/>
        <end position="242"/>
    </location>
</feature>
<dbReference type="RefSeq" id="WP_149674240.1">
    <property type="nucleotide sequence ID" value="NZ_VTUZ01000032.1"/>
</dbReference>
<feature type="compositionally biased region" description="Low complexity" evidence="1">
    <location>
        <begin position="221"/>
        <end position="231"/>
    </location>
</feature>
<keyword evidence="3" id="KW-1185">Reference proteome</keyword>
<evidence type="ECO:0000313" key="3">
    <source>
        <dbReference type="Proteomes" id="UP000325273"/>
    </source>
</evidence>